<proteinExistence type="predicted"/>
<protein>
    <recommendedName>
        <fullName evidence="1">VWFA domain-containing protein</fullName>
    </recommendedName>
</protein>
<dbReference type="Gene3D" id="3.40.50.410">
    <property type="entry name" value="von Willebrand factor, type A domain"/>
    <property type="match status" value="1"/>
</dbReference>
<dbReference type="EMBL" id="KQ085983">
    <property type="protein sequence ID" value="KLO12156.1"/>
    <property type="molecule type" value="Genomic_DNA"/>
</dbReference>
<dbReference type="OrthoDB" id="2142040at2759"/>
<dbReference type="SUPFAM" id="SSF53300">
    <property type="entry name" value="vWA-like"/>
    <property type="match status" value="1"/>
</dbReference>
<evidence type="ECO:0000313" key="2">
    <source>
        <dbReference type="EMBL" id="KLO12156.1"/>
    </source>
</evidence>
<dbReference type="PROSITE" id="PS50234">
    <property type="entry name" value="VWFA"/>
    <property type="match status" value="1"/>
</dbReference>
<dbReference type="PANTHER" id="PTHR34706">
    <property type="entry name" value="SLR1338 PROTEIN"/>
    <property type="match status" value="1"/>
</dbReference>
<evidence type="ECO:0000313" key="3">
    <source>
        <dbReference type="Proteomes" id="UP000053477"/>
    </source>
</evidence>
<dbReference type="STRING" id="27342.A0A0H2S5F0"/>
<evidence type="ECO:0000259" key="1">
    <source>
        <dbReference type="PROSITE" id="PS50234"/>
    </source>
</evidence>
<organism evidence="2 3">
    <name type="scientific">Schizopora paradoxa</name>
    <dbReference type="NCBI Taxonomy" id="27342"/>
    <lineage>
        <taxon>Eukaryota</taxon>
        <taxon>Fungi</taxon>
        <taxon>Dikarya</taxon>
        <taxon>Basidiomycota</taxon>
        <taxon>Agaricomycotina</taxon>
        <taxon>Agaricomycetes</taxon>
        <taxon>Hymenochaetales</taxon>
        <taxon>Schizoporaceae</taxon>
        <taxon>Schizopora</taxon>
    </lineage>
</organism>
<gene>
    <name evidence="2" type="ORF">SCHPADRAFT_941427</name>
</gene>
<dbReference type="Proteomes" id="UP000053477">
    <property type="component" value="Unassembled WGS sequence"/>
</dbReference>
<name>A0A0H2S5F0_9AGAM</name>
<dbReference type="AlphaFoldDB" id="A0A0H2S5F0"/>
<dbReference type="InterPro" id="IPR036465">
    <property type="entry name" value="vWFA_dom_sf"/>
</dbReference>
<keyword evidence="3" id="KW-1185">Reference proteome</keyword>
<sequence>MSMKLSTIPEHFNPEIEDRLGYLHLFDTAFLIDDSISMTKGDPPPSTSRWDEAKMMLAILAQIAARHDQDGIDVHFLNHPKSFKGLKTTKEVAAVFKGVKPIGGTPTATKLDQILGEYFDELQLAMSSTPGSQKRWSWFRKEKKEKEKERKPVKPLNLIVITDGRPFPQSEEPDDVIRKYMSKLDKLGLPKKKRQIGIMFAQVGHDRHATQHLQELDDMAKGNERDMVDTFKCNLSDVRDDDIATLAKLLLGAIVPEIDGMISAKFTESSHSDGETAMVSSTSKGLLMAPPAYGDACASSSSSATAATSALYDDQKKSDFHSSY</sequence>
<accession>A0A0H2S5F0</accession>
<feature type="domain" description="VWFA" evidence="1">
    <location>
        <begin position="27"/>
        <end position="254"/>
    </location>
</feature>
<dbReference type="InterPro" id="IPR002035">
    <property type="entry name" value="VWF_A"/>
</dbReference>
<dbReference type="PANTHER" id="PTHR34706:SF1">
    <property type="entry name" value="VWFA DOMAIN-CONTAINING PROTEIN"/>
    <property type="match status" value="1"/>
</dbReference>
<dbReference type="InParanoid" id="A0A0H2S5F0"/>
<reference evidence="2 3" key="1">
    <citation type="submission" date="2015-04" db="EMBL/GenBank/DDBJ databases">
        <title>Complete genome sequence of Schizopora paradoxa KUC8140, a cosmopolitan wood degrader in East Asia.</title>
        <authorList>
            <consortium name="DOE Joint Genome Institute"/>
            <person name="Min B."/>
            <person name="Park H."/>
            <person name="Jang Y."/>
            <person name="Kim J.-J."/>
            <person name="Kim K.H."/>
            <person name="Pangilinan J."/>
            <person name="Lipzen A."/>
            <person name="Riley R."/>
            <person name="Grigoriev I.V."/>
            <person name="Spatafora J.W."/>
            <person name="Choi I.-G."/>
        </authorList>
    </citation>
    <scope>NUCLEOTIDE SEQUENCE [LARGE SCALE GENOMIC DNA]</scope>
    <source>
        <strain evidence="2 3">KUC8140</strain>
    </source>
</reference>